<dbReference type="SUPFAM" id="SSF55174">
    <property type="entry name" value="Alpha-L RNA-binding motif"/>
    <property type="match status" value="1"/>
</dbReference>
<comment type="similarity">
    <text evidence="1">Belongs to the HSP15 family.</text>
</comment>
<dbReference type="AlphaFoldDB" id="A0A1Y1J9A5"/>
<evidence type="ECO:0000256" key="3">
    <source>
        <dbReference type="ARBA" id="ARBA00023125"/>
    </source>
</evidence>
<evidence type="ECO:0000256" key="1">
    <source>
        <dbReference type="ARBA" id="ARBA00008396"/>
    </source>
</evidence>
<dbReference type="GO" id="GO:0003677">
    <property type="term" value="F:DNA binding"/>
    <property type="evidence" value="ECO:0007669"/>
    <property type="project" value="UniProtKB-KW"/>
</dbReference>
<dbReference type="InterPro" id="IPR036986">
    <property type="entry name" value="S4_RNA-bd_sf"/>
</dbReference>
<sequence>MNRHPFTPQNTDMSETESMRLDKWLWCARFYKTRSLAVEEIGKGRVTVNNANAKASREIRPGDHIHLRQGNIPREVIVRGLSGMRGPAPVAQQLYEETAQSIAQREQLAEQRRLAPEPAEALAAQHTGRPTKRDRREIDRVRQDRSGWGDRWSASIDD</sequence>
<dbReference type="SMART" id="SM00363">
    <property type="entry name" value="S4"/>
    <property type="match status" value="1"/>
</dbReference>
<proteinExistence type="inferred from homology"/>
<dbReference type="EMBL" id="BKBW01000005">
    <property type="protein sequence ID" value="GEQ76179.1"/>
    <property type="molecule type" value="Genomic_DNA"/>
</dbReference>
<dbReference type="GO" id="GO:0034605">
    <property type="term" value="P:cellular response to heat"/>
    <property type="evidence" value="ECO:0007669"/>
    <property type="project" value="InterPro"/>
</dbReference>
<dbReference type="GO" id="GO:0043023">
    <property type="term" value="F:ribosomal large subunit binding"/>
    <property type="evidence" value="ECO:0007669"/>
    <property type="project" value="InterPro"/>
</dbReference>
<evidence type="ECO:0000313" key="6">
    <source>
        <dbReference type="Proteomes" id="UP000323105"/>
    </source>
</evidence>
<keyword evidence="3" id="KW-0238">DNA-binding</keyword>
<comment type="caution">
    <text evidence="5">The sequence shown here is derived from an EMBL/GenBank/DDBJ whole genome shotgun (WGS) entry which is preliminary data.</text>
</comment>
<organism evidence="5 6">
    <name type="scientific">Comamonas testosteroni</name>
    <name type="common">Pseudomonas testosteroni</name>
    <dbReference type="NCBI Taxonomy" id="285"/>
    <lineage>
        <taxon>Bacteria</taxon>
        <taxon>Pseudomonadati</taxon>
        <taxon>Pseudomonadota</taxon>
        <taxon>Betaproteobacteria</taxon>
        <taxon>Burkholderiales</taxon>
        <taxon>Comamonadaceae</taxon>
        <taxon>Comamonas</taxon>
    </lineage>
</organism>
<dbReference type="InterPro" id="IPR002942">
    <property type="entry name" value="S4_RNA-bd"/>
</dbReference>
<dbReference type="CDD" id="cd00165">
    <property type="entry name" value="S4"/>
    <property type="match status" value="1"/>
</dbReference>
<feature type="compositionally biased region" description="Basic and acidic residues" evidence="4">
    <location>
        <begin position="134"/>
        <end position="148"/>
    </location>
</feature>
<evidence type="ECO:0000313" key="5">
    <source>
        <dbReference type="EMBL" id="GEQ76179.1"/>
    </source>
</evidence>
<evidence type="ECO:0000256" key="4">
    <source>
        <dbReference type="SAM" id="MobiDB-lite"/>
    </source>
</evidence>
<protein>
    <submittedName>
        <fullName evidence="5">RNA-binding protein S4</fullName>
    </submittedName>
</protein>
<dbReference type="Proteomes" id="UP000323105">
    <property type="component" value="Unassembled WGS sequence"/>
</dbReference>
<dbReference type="PROSITE" id="PS50889">
    <property type="entry name" value="S4"/>
    <property type="match status" value="1"/>
</dbReference>
<accession>A0A1Y1J9A5</accession>
<dbReference type="Gene3D" id="3.10.290.10">
    <property type="entry name" value="RNA-binding S4 domain"/>
    <property type="match status" value="1"/>
</dbReference>
<name>A0A1Y1J9A5_COMTE</name>
<dbReference type="Pfam" id="PF01479">
    <property type="entry name" value="S4"/>
    <property type="match status" value="1"/>
</dbReference>
<feature type="region of interest" description="Disordered" evidence="4">
    <location>
        <begin position="105"/>
        <end position="158"/>
    </location>
</feature>
<dbReference type="PIRSF" id="PIRSF016821">
    <property type="entry name" value="HSP15"/>
    <property type="match status" value="1"/>
</dbReference>
<dbReference type="InterPro" id="IPR025708">
    <property type="entry name" value="HSP15"/>
</dbReference>
<gene>
    <name evidence="5" type="ORF">CTTA_3184</name>
</gene>
<reference evidence="5 6" key="1">
    <citation type="journal article" date="2019" name="Microbiol. Resour. Announc.">
        <title>Draft Genome Sequence of Comamonas testosteroni TA441, a Bacterium That Has a Cryptic Phenol Degradation Gene Cluster.</title>
        <authorList>
            <person name="Arai H."/>
            <person name="Ishii M."/>
        </authorList>
    </citation>
    <scope>NUCLEOTIDE SEQUENCE [LARGE SCALE GENOMIC DNA]</scope>
    <source>
        <strain evidence="5 6">TA441</strain>
    </source>
</reference>
<evidence type="ECO:0000256" key="2">
    <source>
        <dbReference type="ARBA" id="ARBA00022884"/>
    </source>
</evidence>
<keyword evidence="2" id="KW-0694">RNA-binding</keyword>
<dbReference type="GO" id="GO:0003727">
    <property type="term" value="F:single-stranded RNA binding"/>
    <property type="evidence" value="ECO:0007669"/>
    <property type="project" value="InterPro"/>
</dbReference>